<feature type="domain" description="4-fold beta flower" evidence="1">
    <location>
        <begin position="4"/>
        <end position="115"/>
    </location>
</feature>
<proteinExistence type="predicted"/>
<dbReference type="RefSeq" id="WP_090505144.1">
    <property type="nucleotide sequence ID" value="NZ_FNCH01000041.1"/>
</dbReference>
<dbReference type="EMBL" id="FNCH01000041">
    <property type="protein sequence ID" value="SDH70805.1"/>
    <property type="molecule type" value="Genomic_DNA"/>
</dbReference>
<dbReference type="InterPro" id="IPR048911">
    <property type="entry name" value="Bflower"/>
</dbReference>
<keyword evidence="3" id="KW-1185">Reference proteome</keyword>
<dbReference type="Proteomes" id="UP000199643">
    <property type="component" value="Unassembled WGS sequence"/>
</dbReference>
<name>A0A1G8ELM3_9SPHI</name>
<dbReference type="Pfam" id="PF21784">
    <property type="entry name" value="Bflower"/>
    <property type="match status" value="1"/>
</dbReference>
<reference evidence="3" key="1">
    <citation type="submission" date="2016-10" db="EMBL/GenBank/DDBJ databases">
        <authorList>
            <person name="Varghese N."/>
            <person name="Submissions S."/>
        </authorList>
    </citation>
    <scope>NUCLEOTIDE SEQUENCE [LARGE SCALE GENOMIC DNA]</scope>
    <source>
        <strain evidence="3">DSM 17933</strain>
    </source>
</reference>
<protein>
    <recommendedName>
        <fullName evidence="1">4-fold beta flower domain-containing protein</fullName>
    </recommendedName>
</protein>
<dbReference type="AlphaFoldDB" id="A0A1G8ELM3"/>
<gene>
    <name evidence="2" type="ORF">SAMN05421827_1418</name>
</gene>
<organism evidence="2 3">
    <name type="scientific">Pedobacter terrae</name>
    <dbReference type="NCBI Taxonomy" id="405671"/>
    <lineage>
        <taxon>Bacteria</taxon>
        <taxon>Pseudomonadati</taxon>
        <taxon>Bacteroidota</taxon>
        <taxon>Sphingobacteriia</taxon>
        <taxon>Sphingobacteriales</taxon>
        <taxon>Sphingobacteriaceae</taxon>
        <taxon>Pedobacter</taxon>
    </lineage>
</organism>
<evidence type="ECO:0000313" key="2">
    <source>
        <dbReference type="EMBL" id="SDH70805.1"/>
    </source>
</evidence>
<evidence type="ECO:0000259" key="1">
    <source>
        <dbReference type="Pfam" id="PF21784"/>
    </source>
</evidence>
<evidence type="ECO:0000313" key="3">
    <source>
        <dbReference type="Proteomes" id="UP000199643"/>
    </source>
</evidence>
<dbReference type="OrthoDB" id="7068845at2"/>
<sequence>METTLYTKFGHPVMYISPQHGYAIYNWNGHALSYLVDDAIYGWRGRHLGWFINGIVYDLNGYRVGYTKDTCPYAVYMEYVKYAKYAQYAKYARFAPYARPALSWSDSPEDLESFLSKDKV</sequence>
<dbReference type="STRING" id="405671.SAMN05421827_1418"/>
<accession>A0A1G8ELM3</accession>